<gene>
    <name evidence="1" type="ORF">DY000_02003057</name>
</gene>
<accession>A0ABQ7CFV9</accession>
<evidence type="ECO:0000313" key="2">
    <source>
        <dbReference type="Proteomes" id="UP000266723"/>
    </source>
</evidence>
<proteinExistence type="predicted"/>
<keyword evidence="2" id="KW-1185">Reference proteome</keyword>
<name>A0ABQ7CFV9_BRACR</name>
<reference evidence="1 2" key="1">
    <citation type="journal article" date="2020" name="BMC Genomics">
        <title>Intraspecific diversification of the crop wild relative Brassica cretica Lam. using demographic model selection.</title>
        <authorList>
            <person name="Kioukis A."/>
            <person name="Michalopoulou V.A."/>
            <person name="Briers L."/>
            <person name="Pirintsos S."/>
            <person name="Studholme D.J."/>
            <person name="Pavlidis P."/>
            <person name="Sarris P.F."/>
        </authorList>
    </citation>
    <scope>NUCLEOTIDE SEQUENCE [LARGE SCALE GENOMIC DNA]</scope>
    <source>
        <strain evidence="2">cv. PFS-1207/04</strain>
    </source>
</reference>
<organism evidence="1 2">
    <name type="scientific">Brassica cretica</name>
    <name type="common">Mustard</name>
    <dbReference type="NCBI Taxonomy" id="69181"/>
    <lineage>
        <taxon>Eukaryota</taxon>
        <taxon>Viridiplantae</taxon>
        <taxon>Streptophyta</taxon>
        <taxon>Embryophyta</taxon>
        <taxon>Tracheophyta</taxon>
        <taxon>Spermatophyta</taxon>
        <taxon>Magnoliopsida</taxon>
        <taxon>eudicotyledons</taxon>
        <taxon>Gunneridae</taxon>
        <taxon>Pentapetalae</taxon>
        <taxon>rosids</taxon>
        <taxon>malvids</taxon>
        <taxon>Brassicales</taxon>
        <taxon>Brassicaceae</taxon>
        <taxon>Brassiceae</taxon>
        <taxon>Brassica</taxon>
    </lineage>
</organism>
<protein>
    <submittedName>
        <fullName evidence="1">Uncharacterized protein</fullName>
    </submittedName>
</protein>
<sequence length="85" mass="9580">MQLHGLPGATPSSCLRDLVPYRRTIHVFIESSLSFSSHYRSGVAFDGRWTSWNNRGRKQCNLVIFTQNSLDDCSGKRSNPSDCSE</sequence>
<evidence type="ECO:0000313" key="1">
    <source>
        <dbReference type="EMBL" id="KAF3550203.1"/>
    </source>
</evidence>
<dbReference type="EMBL" id="QGKV02000832">
    <property type="protein sequence ID" value="KAF3550203.1"/>
    <property type="molecule type" value="Genomic_DNA"/>
</dbReference>
<comment type="caution">
    <text evidence="1">The sequence shown here is derived from an EMBL/GenBank/DDBJ whole genome shotgun (WGS) entry which is preliminary data.</text>
</comment>
<dbReference type="Proteomes" id="UP000266723">
    <property type="component" value="Unassembled WGS sequence"/>
</dbReference>